<evidence type="ECO:0000256" key="3">
    <source>
        <dbReference type="ARBA" id="ARBA00022553"/>
    </source>
</evidence>
<evidence type="ECO:0000256" key="4">
    <source>
        <dbReference type="ARBA" id="ARBA00022679"/>
    </source>
</evidence>
<evidence type="ECO:0000256" key="1">
    <source>
        <dbReference type="ARBA" id="ARBA00000085"/>
    </source>
</evidence>
<dbReference type="EMBL" id="JBHTCE010000004">
    <property type="protein sequence ID" value="MFC7391220.1"/>
    <property type="molecule type" value="Genomic_DNA"/>
</dbReference>
<dbReference type="GO" id="GO:0005524">
    <property type="term" value="F:ATP binding"/>
    <property type="evidence" value="ECO:0007669"/>
    <property type="project" value="UniProtKB-KW"/>
</dbReference>
<keyword evidence="10" id="KW-1133">Transmembrane helix</keyword>
<proteinExistence type="predicted"/>
<dbReference type="CDD" id="cd00075">
    <property type="entry name" value="HATPase"/>
    <property type="match status" value="1"/>
</dbReference>
<keyword evidence="10" id="KW-0472">Membrane</keyword>
<dbReference type="SMART" id="SM00388">
    <property type="entry name" value="HisKA"/>
    <property type="match status" value="1"/>
</dbReference>
<evidence type="ECO:0000313" key="12">
    <source>
        <dbReference type="EMBL" id="MFC7391220.1"/>
    </source>
</evidence>
<dbReference type="PANTHER" id="PTHR43711:SF1">
    <property type="entry name" value="HISTIDINE KINASE 1"/>
    <property type="match status" value="1"/>
</dbReference>
<dbReference type="InterPro" id="IPR050736">
    <property type="entry name" value="Sensor_HK_Regulatory"/>
</dbReference>
<dbReference type="InterPro" id="IPR005467">
    <property type="entry name" value="His_kinase_dom"/>
</dbReference>
<feature type="coiled-coil region" evidence="9">
    <location>
        <begin position="72"/>
        <end position="99"/>
    </location>
</feature>
<evidence type="ECO:0000256" key="6">
    <source>
        <dbReference type="ARBA" id="ARBA00022777"/>
    </source>
</evidence>
<evidence type="ECO:0000256" key="10">
    <source>
        <dbReference type="SAM" id="Phobius"/>
    </source>
</evidence>
<protein>
    <recommendedName>
        <fullName evidence="2">histidine kinase</fullName>
        <ecNumber evidence="2">2.7.13.3</ecNumber>
    </recommendedName>
</protein>
<dbReference type="PROSITE" id="PS50109">
    <property type="entry name" value="HIS_KIN"/>
    <property type="match status" value="1"/>
</dbReference>
<dbReference type="PANTHER" id="PTHR43711">
    <property type="entry name" value="TWO-COMPONENT HISTIDINE KINASE"/>
    <property type="match status" value="1"/>
</dbReference>
<dbReference type="SMART" id="SM00387">
    <property type="entry name" value="HATPase_c"/>
    <property type="match status" value="1"/>
</dbReference>
<evidence type="ECO:0000256" key="9">
    <source>
        <dbReference type="SAM" id="Coils"/>
    </source>
</evidence>
<keyword evidence="6" id="KW-0418">Kinase</keyword>
<dbReference type="InterPro" id="IPR004358">
    <property type="entry name" value="Sig_transdc_His_kin-like_C"/>
</dbReference>
<reference evidence="13" key="1">
    <citation type="journal article" date="2019" name="Int. J. Syst. Evol. Microbiol.">
        <title>The Global Catalogue of Microorganisms (GCM) 10K type strain sequencing project: providing services to taxonomists for standard genome sequencing and annotation.</title>
        <authorList>
            <consortium name="The Broad Institute Genomics Platform"/>
            <consortium name="The Broad Institute Genome Sequencing Center for Infectious Disease"/>
            <person name="Wu L."/>
            <person name="Ma J."/>
        </authorList>
    </citation>
    <scope>NUCLEOTIDE SEQUENCE [LARGE SCALE GENOMIC DNA]</scope>
    <source>
        <strain evidence="13">CCUG 55590</strain>
    </source>
</reference>
<feature type="domain" description="Histidine kinase" evidence="11">
    <location>
        <begin position="392"/>
        <end position="608"/>
    </location>
</feature>
<dbReference type="SUPFAM" id="SSF55874">
    <property type="entry name" value="ATPase domain of HSP90 chaperone/DNA topoisomerase II/histidine kinase"/>
    <property type="match status" value="1"/>
</dbReference>
<dbReference type="Pfam" id="PF00512">
    <property type="entry name" value="HisKA"/>
    <property type="match status" value="1"/>
</dbReference>
<evidence type="ECO:0000313" key="13">
    <source>
        <dbReference type="Proteomes" id="UP001596439"/>
    </source>
</evidence>
<keyword evidence="8" id="KW-0902">Two-component regulatory system</keyword>
<keyword evidence="10" id="KW-0812">Transmembrane</keyword>
<dbReference type="InterPro" id="IPR029016">
    <property type="entry name" value="GAF-like_dom_sf"/>
</dbReference>
<feature type="transmembrane region" description="Helical" evidence="10">
    <location>
        <begin position="51"/>
        <end position="72"/>
    </location>
</feature>
<dbReference type="Proteomes" id="UP001596439">
    <property type="component" value="Unassembled WGS sequence"/>
</dbReference>
<dbReference type="Gene3D" id="3.30.565.10">
    <property type="entry name" value="Histidine kinase-like ATPase, C-terminal domain"/>
    <property type="match status" value="1"/>
</dbReference>
<accession>A0ABW2PSP6</accession>
<dbReference type="Gene3D" id="3.30.450.40">
    <property type="match status" value="1"/>
</dbReference>
<evidence type="ECO:0000256" key="5">
    <source>
        <dbReference type="ARBA" id="ARBA00022741"/>
    </source>
</evidence>
<evidence type="ECO:0000256" key="7">
    <source>
        <dbReference type="ARBA" id="ARBA00022840"/>
    </source>
</evidence>
<dbReference type="PRINTS" id="PR00344">
    <property type="entry name" value="BCTRLSENSOR"/>
</dbReference>
<evidence type="ECO:0000259" key="11">
    <source>
        <dbReference type="PROSITE" id="PS50109"/>
    </source>
</evidence>
<keyword evidence="9" id="KW-0175">Coiled coil</keyword>
<dbReference type="Gene3D" id="1.10.287.130">
    <property type="match status" value="1"/>
</dbReference>
<dbReference type="Gene3D" id="3.30.450.20">
    <property type="entry name" value="PAS domain"/>
    <property type="match status" value="1"/>
</dbReference>
<dbReference type="InterPro" id="IPR003661">
    <property type="entry name" value="HisK_dim/P_dom"/>
</dbReference>
<dbReference type="InterPro" id="IPR003594">
    <property type="entry name" value="HATPase_dom"/>
</dbReference>
<dbReference type="SUPFAM" id="SSF55781">
    <property type="entry name" value="GAF domain-like"/>
    <property type="match status" value="1"/>
</dbReference>
<dbReference type="InterPro" id="IPR036890">
    <property type="entry name" value="HATPase_C_sf"/>
</dbReference>
<gene>
    <name evidence="12" type="ORF">ACFQO8_13855</name>
</gene>
<organism evidence="12 13">
    <name type="scientific">Exiguobacterium aestuarii</name>
    <dbReference type="NCBI Taxonomy" id="273527"/>
    <lineage>
        <taxon>Bacteria</taxon>
        <taxon>Bacillati</taxon>
        <taxon>Bacillota</taxon>
        <taxon>Bacilli</taxon>
        <taxon>Bacillales</taxon>
        <taxon>Bacillales Family XII. Incertae Sedis</taxon>
        <taxon>Exiguobacterium</taxon>
    </lineage>
</organism>
<name>A0ABW2PSP6_9BACL</name>
<dbReference type="CDD" id="cd00082">
    <property type="entry name" value="HisKA"/>
    <property type="match status" value="1"/>
</dbReference>
<keyword evidence="4" id="KW-0808">Transferase</keyword>
<dbReference type="EC" id="2.7.13.3" evidence="2"/>
<dbReference type="InterPro" id="IPR036097">
    <property type="entry name" value="HisK_dim/P_sf"/>
</dbReference>
<keyword evidence="5" id="KW-0547">Nucleotide-binding</keyword>
<evidence type="ECO:0000256" key="2">
    <source>
        <dbReference type="ARBA" id="ARBA00012438"/>
    </source>
</evidence>
<dbReference type="SUPFAM" id="SSF47384">
    <property type="entry name" value="Homodimeric domain of signal transducing histidine kinase"/>
    <property type="match status" value="1"/>
</dbReference>
<keyword evidence="3" id="KW-0597">Phosphoprotein</keyword>
<keyword evidence="7 12" id="KW-0067">ATP-binding</keyword>
<comment type="catalytic activity">
    <reaction evidence="1">
        <text>ATP + protein L-histidine = ADP + protein N-phospho-L-histidine.</text>
        <dbReference type="EC" id="2.7.13.3"/>
    </reaction>
</comment>
<dbReference type="RefSeq" id="WP_214791006.1">
    <property type="nucleotide sequence ID" value="NZ_JANIEL010000083.1"/>
</dbReference>
<keyword evidence="13" id="KW-1185">Reference proteome</keyword>
<evidence type="ECO:0000256" key="8">
    <source>
        <dbReference type="ARBA" id="ARBA00023012"/>
    </source>
</evidence>
<dbReference type="Pfam" id="PF02518">
    <property type="entry name" value="HATPase_c"/>
    <property type="match status" value="1"/>
</dbReference>
<comment type="caution">
    <text evidence="12">The sequence shown here is derived from an EMBL/GenBank/DDBJ whole genome shotgun (WGS) entry which is preliminary data.</text>
</comment>
<sequence length="613" mass="70611">MISKWIEQLNSRQILSILYSVCGFSLVLTAIGAWFVRDGNVSTLELTSLRWIWMMGLVMFISAILLIGRPLIKRMADQNSRLKMKKEKLENVIKESKLNEMNLQYRNELIEVLASKESLFDYSSVIEKIVLLTKSEFGALLLTKDGEITSVVPKEMTEDQQESLKKESLLLKRVMISKLPAATSKRVVDALHTYPYYIYETVIPIMDPSDNSLIGCLYLARYDEQYDASEKSELNAFASQLAISLLRMQLYRQMQQDRKETAQLINSVREAILYVNYEDDTVVGNRAFIRMFDDLHFDYKGYEELSAIDIDIEQLAERVDQHEQFVRYFERVFSQDPPEDGLTISIDQGDCFIQLYAESVYRDRRLRGTMLVLRDVTAETEVDRMKSELVSTVSHELRTPLSSIYGFTELMLSRDLKENRRELYLKTIHDEAKRLSYLVNDFLDLQKMESGKQTFEWEPVDLYKLATDSVTFYQETTDQHELFIDADPEENFIIDADLEGMRQLLGNLLSNAIKYSPDGGNILVSLERVDEQVVMKVRDHGMGIPNASLPHLFGKFYRVDNSDRRKIGGTGLGLAICKEIAKAHDGQLHVESVYGEGSTFICELPMTKEHIMQ</sequence>
<feature type="transmembrane region" description="Helical" evidence="10">
    <location>
        <begin position="14"/>
        <end position="36"/>
    </location>
</feature>